<dbReference type="AlphaFoldDB" id="A0A6L3VDP4"/>
<dbReference type="GO" id="GO:0003824">
    <property type="term" value="F:catalytic activity"/>
    <property type="evidence" value="ECO:0007669"/>
    <property type="project" value="InterPro"/>
</dbReference>
<feature type="compositionally biased region" description="Basic residues" evidence="4">
    <location>
        <begin position="373"/>
        <end position="385"/>
    </location>
</feature>
<evidence type="ECO:0000256" key="2">
    <source>
        <dbReference type="ARBA" id="ARBA00023004"/>
    </source>
</evidence>
<dbReference type="OrthoDB" id="9785699at2"/>
<dbReference type="SFLD" id="SFLDG01084">
    <property type="entry name" value="Uncharacterised_Radical_SAM_Su"/>
    <property type="match status" value="1"/>
</dbReference>
<keyword evidence="2" id="KW-0408">Iron</keyword>
<dbReference type="CDD" id="cd01335">
    <property type="entry name" value="Radical_SAM"/>
    <property type="match status" value="1"/>
</dbReference>
<dbReference type="NCBIfam" id="NF038135">
    <property type="entry name" value="rSAM_Rv2578c"/>
    <property type="match status" value="1"/>
</dbReference>
<dbReference type="InterPro" id="IPR040086">
    <property type="entry name" value="MJ0683-like"/>
</dbReference>
<feature type="domain" description="Radical SAM core" evidence="5">
    <location>
        <begin position="108"/>
        <end position="357"/>
    </location>
</feature>
<dbReference type="PANTHER" id="PTHR43432:SF3">
    <property type="entry name" value="SLR0285 PROTEIN"/>
    <property type="match status" value="1"/>
</dbReference>
<keyword evidence="7" id="KW-1185">Reference proteome</keyword>
<name>A0A6L3VDP4_9ACTN</name>
<dbReference type="Pfam" id="PF04055">
    <property type="entry name" value="Radical_SAM"/>
    <property type="match status" value="1"/>
</dbReference>
<proteinExistence type="predicted"/>
<feature type="region of interest" description="Disordered" evidence="4">
    <location>
        <begin position="368"/>
        <end position="399"/>
    </location>
</feature>
<protein>
    <submittedName>
        <fullName evidence="6">Radical SAM protein</fullName>
    </submittedName>
</protein>
<dbReference type="InterPro" id="IPR058240">
    <property type="entry name" value="rSAM_sf"/>
</dbReference>
<accession>A0A6L3VDP4</accession>
<evidence type="ECO:0000256" key="1">
    <source>
        <dbReference type="ARBA" id="ARBA00022723"/>
    </source>
</evidence>
<evidence type="ECO:0000256" key="3">
    <source>
        <dbReference type="ARBA" id="ARBA00023014"/>
    </source>
</evidence>
<organism evidence="6 7">
    <name type="scientific">Actinomadura montaniterrae</name>
    <dbReference type="NCBI Taxonomy" id="1803903"/>
    <lineage>
        <taxon>Bacteria</taxon>
        <taxon>Bacillati</taxon>
        <taxon>Actinomycetota</taxon>
        <taxon>Actinomycetes</taxon>
        <taxon>Streptosporangiales</taxon>
        <taxon>Thermomonosporaceae</taxon>
        <taxon>Actinomadura</taxon>
    </lineage>
</organism>
<keyword evidence="3" id="KW-0411">Iron-sulfur</keyword>
<dbReference type="GO" id="GO:0046872">
    <property type="term" value="F:metal ion binding"/>
    <property type="evidence" value="ECO:0007669"/>
    <property type="project" value="UniProtKB-KW"/>
</dbReference>
<comment type="caution">
    <text evidence="6">The sequence shown here is derived from an EMBL/GenBank/DDBJ whole genome shotgun (WGS) entry which is preliminary data.</text>
</comment>
<reference evidence="6 7" key="1">
    <citation type="submission" date="2019-09" db="EMBL/GenBank/DDBJ databases">
        <title>Actinomadura physcomitrii sp. nov., a novel actinomycete isolated from moss [Physcomitrium sphaericum (Ludw) Fuernr].</title>
        <authorList>
            <person name="Liu C."/>
            <person name="Zhuang X."/>
        </authorList>
    </citation>
    <scope>NUCLEOTIDE SEQUENCE [LARGE SCALE GENOMIC DNA]</scope>
    <source>
        <strain evidence="6 7">CYP1-1B</strain>
    </source>
</reference>
<dbReference type="InterPro" id="IPR006638">
    <property type="entry name" value="Elp3/MiaA/NifB-like_rSAM"/>
</dbReference>
<dbReference type="InterPro" id="IPR007197">
    <property type="entry name" value="rSAM"/>
</dbReference>
<dbReference type="EMBL" id="WBMR01000273">
    <property type="protein sequence ID" value="KAB2362730.1"/>
    <property type="molecule type" value="Genomic_DNA"/>
</dbReference>
<dbReference type="SFLD" id="SFLDS00029">
    <property type="entry name" value="Radical_SAM"/>
    <property type="match status" value="1"/>
</dbReference>
<dbReference type="PANTHER" id="PTHR43432">
    <property type="entry name" value="SLR0285 PROTEIN"/>
    <property type="match status" value="1"/>
</dbReference>
<keyword evidence="1" id="KW-0479">Metal-binding</keyword>
<evidence type="ECO:0000259" key="5">
    <source>
        <dbReference type="PROSITE" id="PS51918"/>
    </source>
</evidence>
<dbReference type="GO" id="GO:0051536">
    <property type="term" value="F:iron-sulfur cluster binding"/>
    <property type="evidence" value="ECO:0007669"/>
    <property type="project" value="UniProtKB-KW"/>
</dbReference>
<evidence type="ECO:0000313" key="6">
    <source>
        <dbReference type="EMBL" id="KAB2362730.1"/>
    </source>
</evidence>
<evidence type="ECO:0000256" key="4">
    <source>
        <dbReference type="SAM" id="MobiDB-lite"/>
    </source>
</evidence>
<dbReference type="PROSITE" id="PS51918">
    <property type="entry name" value="RADICAL_SAM"/>
    <property type="match status" value="1"/>
</dbReference>
<evidence type="ECO:0000313" key="7">
    <source>
        <dbReference type="Proteomes" id="UP000483004"/>
    </source>
</evidence>
<dbReference type="Gene3D" id="3.80.30.30">
    <property type="match status" value="1"/>
</dbReference>
<dbReference type="SUPFAM" id="SSF102114">
    <property type="entry name" value="Radical SAM enzymes"/>
    <property type="match status" value="1"/>
</dbReference>
<dbReference type="SMART" id="SM00729">
    <property type="entry name" value="Elp3"/>
    <property type="match status" value="1"/>
</dbReference>
<sequence>MPHAPAVSFSPGAPVPLRSSNRRSILAVLPGRSHVREGAGVRWDHLRLSGDGADGEHSGDGGAGVGAAAVPLIERRAVARTFDTPEFRGMTFYEVHARSVINAVPKASRMPFRWTINPYRGCTHACVYCFARKTHEYLEMDAGADFDSRIVVKVNAAERVRAELAAPRWRGEHVAMGTNVDCYQRAEGRYRLMPGILAALRDAANPFSILTKGSLILRDLPLLQEAAERTAVSAAVSVGSVDPDLWRLVEPGTPAPRKRLQVCAELNDAGIGCSVLMGPVIPYLSDSPAQLEAAVRRIAEAGATSVSAITLHLRPGAREWFMAWLREHHPELIVPYARLYGSGAYAPEGYQRRIAARVRELAARYGVGAGRRGPSRHRPPKHRRVPAPPAPAAEQLSLL</sequence>
<dbReference type="Proteomes" id="UP000483004">
    <property type="component" value="Unassembled WGS sequence"/>
</dbReference>
<gene>
    <name evidence="6" type="ORF">F9B16_44855</name>
</gene>